<dbReference type="Pfam" id="PF00702">
    <property type="entry name" value="Hydrolase"/>
    <property type="match status" value="1"/>
</dbReference>
<dbReference type="PANTHER" id="PTHR43434">
    <property type="entry name" value="PHOSPHOGLYCOLATE PHOSPHATASE"/>
    <property type="match status" value="1"/>
</dbReference>
<reference evidence="1 2" key="1">
    <citation type="submission" date="2024-09" db="EMBL/GenBank/DDBJ databases">
        <authorList>
            <person name="Lee S.D."/>
        </authorList>
    </citation>
    <scope>NUCLEOTIDE SEQUENCE [LARGE SCALE GENOMIC DNA]</scope>
    <source>
        <strain evidence="1 2">N8-3</strain>
    </source>
</reference>
<dbReference type="GO" id="GO:0016787">
    <property type="term" value="F:hydrolase activity"/>
    <property type="evidence" value="ECO:0007669"/>
    <property type="project" value="UniProtKB-KW"/>
</dbReference>
<gene>
    <name evidence="1" type="ORF">ACEZDE_04225</name>
</gene>
<dbReference type="SFLD" id="SFLDG01129">
    <property type="entry name" value="C1.5:_HAD__Beta-PGM__Phosphata"/>
    <property type="match status" value="1"/>
</dbReference>
<organism evidence="1 2">
    <name type="scientific">Streptacidiphilus cavernicola</name>
    <dbReference type="NCBI Taxonomy" id="3342716"/>
    <lineage>
        <taxon>Bacteria</taxon>
        <taxon>Bacillati</taxon>
        <taxon>Actinomycetota</taxon>
        <taxon>Actinomycetes</taxon>
        <taxon>Kitasatosporales</taxon>
        <taxon>Streptomycetaceae</taxon>
        <taxon>Streptacidiphilus</taxon>
    </lineage>
</organism>
<dbReference type="EC" id="3.-.-.-" evidence="1"/>
<evidence type="ECO:0000313" key="2">
    <source>
        <dbReference type="Proteomes" id="UP001592531"/>
    </source>
</evidence>
<dbReference type="Gene3D" id="3.40.50.1000">
    <property type="entry name" value="HAD superfamily/HAD-like"/>
    <property type="match status" value="1"/>
</dbReference>
<sequence length="217" mass="22994">MFDVDGTLVDSSYLHTVTWWQALRQAGHTVPMARVHRAVGLGTGRLLDRLLGEERDRGGDGELSAAHSALYAAHWPALQPLPGAARLLRACAARGWTVVLATSAQQEELQVLRKVLDAEDAIADAVSADDVDRAKPAPDLVEQALAKAGVTAERAVFVGDTRWDVEAAHRSAVRCIGVLSGGVSRAELLAAGADGVYQDPADLADHLDASALSHGRR</sequence>
<protein>
    <submittedName>
        <fullName evidence="1">HAD family hydrolase</fullName>
        <ecNumber evidence="1">3.-.-.-</ecNumber>
    </submittedName>
</protein>
<dbReference type="RefSeq" id="WP_380532361.1">
    <property type="nucleotide sequence ID" value="NZ_JBHFAB010000002.1"/>
</dbReference>
<keyword evidence="1" id="KW-0378">Hydrolase</keyword>
<dbReference type="EMBL" id="JBHFAB010000002">
    <property type="protein sequence ID" value="MFC1415853.1"/>
    <property type="molecule type" value="Genomic_DNA"/>
</dbReference>
<dbReference type="InterPro" id="IPR050155">
    <property type="entry name" value="HAD-like_hydrolase_sf"/>
</dbReference>
<dbReference type="InterPro" id="IPR006439">
    <property type="entry name" value="HAD-SF_hydro_IA"/>
</dbReference>
<dbReference type="SFLD" id="SFLDG01135">
    <property type="entry name" value="C1.5.6:_HAD__Beta-PGM__Phospha"/>
    <property type="match status" value="1"/>
</dbReference>
<dbReference type="SUPFAM" id="SSF56784">
    <property type="entry name" value="HAD-like"/>
    <property type="match status" value="1"/>
</dbReference>
<dbReference type="InterPro" id="IPR036412">
    <property type="entry name" value="HAD-like_sf"/>
</dbReference>
<dbReference type="Proteomes" id="UP001592531">
    <property type="component" value="Unassembled WGS sequence"/>
</dbReference>
<proteinExistence type="predicted"/>
<name>A0ABV6VQ94_9ACTN</name>
<comment type="caution">
    <text evidence="1">The sequence shown here is derived from an EMBL/GenBank/DDBJ whole genome shotgun (WGS) entry which is preliminary data.</text>
</comment>
<dbReference type="NCBIfam" id="TIGR01509">
    <property type="entry name" value="HAD-SF-IA-v3"/>
    <property type="match status" value="1"/>
</dbReference>
<dbReference type="InterPro" id="IPR023214">
    <property type="entry name" value="HAD_sf"/>
</dbReference>
<dbReference type="InterPro" id="IPR023198">
    <property type="entry name" value="PGP-like_dom2"/>
</dbReference>
<evidence type="ECO:0000313" key="1">
    <source>
        <dbReference type="EMBL" id="MFC1415853.1"/>
    </source>
</evidence>
<keyword evidence="2" id="KW-1185">Reference proteome</keyword>
<dbReference type="Gene3D" id="1.10.150.240">
    <property type="entry name" value="Putative phosphatase, domain 2"/>
    <property type="match status" value="1"/>
</dbReference>
<accession>A0ABV6VQ94</accession>
<dbReference type="PANTHER" id="PTHR43434:SF16">
    <property type="entry name" value="BLL8046 PROTEIN"/>
    <property type="match status" value="1"/>
</dbReference>
<dbReference type="SFLD" id="SFLDS00003">
    <property type="entry name" value="Haloacid_Dehalogenase"/>
    <property type="match status" value="1"/>
</dbReference>